<keyword evidence="1" id="KW-0808">Transferase</keyword>
<reference evidence="2" key="1">
    <citation type="journal article" date="2020" name="Nature">
        <title>Giant virus diversity and host interactions through global metagenomics.</title>
        <authorList>
            <person name="Schulz F."/>
            <person name="Roux S."/>
            <person name="Paez-Espino D."/>
            <person name="Jungbluth S."/>
            <person name="Walsh D.A."/>
            <person name="Denef V.J."/>
            <person name="McMahon K.D."/>
            <person name="Konstantinidis K.T."/>
            <person name="Eloe-Fadrosh E.A."/>
            <person name="Kyrpides N.C."/>
            <person name="Woyke T."/>
        </authorList>
    </citation>
    <scope>NUCLEOTIDE SEQUENCE</scope>
    <source>
        <strain evidence="2">GVMAG-M-3300009163-63</strain>
    </source>
</reference>
<dbReference type="InterPro" id="IPR051706">
    <property type="entry name" value="Glycosyltransferase_domain"/>
</dbReference>
<dbReference type="SUPFAM" id="SSF53448">
    <property type="entry name" value="Nucleotide-diphospho-sugar transferases"/>
    <property type="match status" value="1"/>
</dbReference>
<dbReference type="GO" id="GO:0000030">
    <property type="term" value="F:mannosyltransferase activity"/>
    <property type="evidence" value="ECO:0007669"/>
    <property type="project" value="TreeGrafter"/>
</dbReference>
<dbReference type="Pfam" id="PF04488">
    <property type="entry name" value="Gly_transf_sug"/>
    <property type="match status" value="1"/>
</dbReference>
<dbReference type="GO" id="GO:0051999">
    <property type="term" value="P:mannosyl-inositol phosphorylceramide biosynthetic process"/>
    <property type="evidence" value="ECO:0007669"/>
    <property type="project" value="TreeGrafter"/>
</dbReference>
<evidence type="ECO:0000256" key="1">
    <source>
        <dbReference type="ARBA" id="ARBA00022679"/>
    </source>
</evidence>
<dbReference type="EMBL" id="MN739001">
    <property type="protein sequence ID" value="QHT34511.1"/>
    <property type="molecule type" value="Genomic_DNA"/>
</dbReference>
<dbReference type="InterPro" id="IPR029044">
    <property type="entry name" value="Nucleotide-diphossugar_trans"/>
</dbReference>
<evidence type="ECO:0000313" key="2">
    <source>
        <dbReference type="EMBL" id="QHT34511.1"/>
    </source>
</evidence>
<dbReference type="AlphaFoldDB" id="A0A6C0F0P4"/>
<dbReference type="PANTHER" id="PTHR32385:SF15">
    <property type="entry name" value="INOSITOL PHOSPHOCERAMIDE MANNOSYLTRANSFERASE 1"/>
    <property type="match status" value="1"/>
</dbReference>
<dbReference type="Gene3D" id="3.90.550.20">
    <property type="match status" value="1"/>
</dbReference>
<organism evidence="2">
    <name type="scientific">viral metagenome</name>
    <dbReference type="NCBI Taxonomy" id="1070528"/>
    <lineage>
        <taxon>unclassified sequences</taxon>
        <taxon>metagenomes</taxon>
        <taxon>organismal metagenomes</taxon>
    </lineage>
</organism>
<evidence type="ECO:0008006" key="3">
    <source>
        <dbReference type="Google" id="ProtNLM"/>
    </source>
</evidence>
<dbReference type="GO" id="GO:0016020">
    <property type="term" value="C:membrane"/>
    <property type="evidence" value="ECO:0007669"/>
    <property type="project" value="GOC"/>
</dbReference>
<name>A0A6C0F0P4_9ZZZZ</name>
<dbReference type="PANTHER" id="PTHR32385">
    <property type="entry name" value="MANNOSYL PHOSPHORYLINOSITOL CERAMIDE SYNTHASE"/>
    <property type="match status" value="1"/>
</dbReference>
<accession>A0A6C0F0P4</accession>
<sequence length="225" mass="26418">MNTNIGLGLIPKLFYQSWCSKSNPSSKIPDAVLNKTISNIPSDCEYKCYTLTEIRKYLSDKWGNKIVELFDKYKKTPHKIDLWRYCILYDTGGTYMDADCVLNSNIHFLYKYNMVFVTNNRSVKDIFNGFIMVEKGNIIMREMISYMIRVGTSIEDDYYYNCKELYKVVNKYMNINHKINDYKSSLGKLGNMCLLIDKQQGDGRYSAFYKNTNVLVETNELYPYK</sequence>
<proteinExistence type="predicted"/>
<protein>
    <recommendedName>
        <fullName evidence="3">Nucleotide-diphospho-sugar transferase domain-containing protein</fullName>
    </recommendedName>
</protein>
<dbReference type="InterPro" id="IPR007577">
    <property type="entry name" value="GlycoTrfase_DXD_sugar-bd_CS"/>
</dbReference>